<dbReference type="InterPro" id="IPR002641">
    <property type="entry name" value="PNPLA_dom"/>
</dbReference>
<feature type="domain" description="PNPLA" evidence="5">
    <location>
        <begin position="9"/>
        <end position="191"/>
    </location>
</feature>
<feature type="active site" description="Nucleophile" evidence="4">
    <location>
        <position position="42"/>
    </location>
</feature>
<dbReference type="PROSITE" id="PS51635">
    <property type="entry name" value="PNPLA"/>
    <property type="match status" value="1"/>
</dbReference>
<feature type="active site" description="Proton acceptor" evidence="4">
    <location>
        <position position="178"/>
    </location>
</feature>
<evidence type="ECO:0000256" key="2">
    <source>
        <dbReference type="ARBA" id="ARBA00022963"/>
    </source>
</evidence>
<dbReference type="STRING" id="927083.DB32_003672"/>
<keyword evidence="2 4" id="KW-0442">Lipid degradation</keyword>
<dbReference type="Gene3D" id="3.40.1090.10">
    <property type="entry name" value="Cytosolic phospholipase A2 catalytic domain"/>
    <property type="match status" value="2"/>
</dbReference>
<dbReference type="InterPro" id="IPR016035">
    <property type="entry name" value="Acyl_Trfase/lysoPLipase"/>
</dbReference>
<evidence type="ECO:0000313" key="6">
    <source>
        <dbReference type="EMBL" id="AKF06523.1"/>
    </source>
</evidence>
<dbReference type="OrthoDB" id="5290098at2"/>
<feature type="short sequence motif" description="GXSXG" evidence="4">
    <location>
        <begin position="40"/>
        <end position="44"/>
    </location>
</feature>
<dbReference type="KEGG" id="samy:DB32_003672"/>
<dbReference type="Pfam" id="PF01734">
    <property type="entry name" value="Patatin"/>
    <property type="match status" value="1"/>
</dbReference>
<dbReference type="GO" id="GO:0006508">
    <property type="term" value="P:proteolysis"/>
    <property type="evidence" value="ECO:0007669"/>
    <property type="project" value="UniProtKB-KW"/>
</dbReference>
<keyword evidence="1 4" id="KW-0378">Hydrolase</keyword>
<dbReference type="Proteomes" id="UP000034883">
    <property type="component" value="Chromosome"/>
</dbReference>
<gene>
    <name evidence="6" type="ORF">DB32_003672</name>
</gene>
<proteinExistence type="predicted"/>
<accession>A0A0F6W3K6</accession>
<dbReference type="InterPro" id="IPR050301">
    <property type="entry name" value="NTE"/>
</dbReference>
<sequence length="307" mass="33732">MSSTPRVAFVGSGGATKGIAHLGVLKAMEELGLAPDVFVGASTGAIAGAFFAEGFTADQMVDWLRPFWVRNDKDGALKGRYFLGAPNKDQWRSPGWLTSGLFSIDRFERFLRDRLPVNDFRKLTRPLLVTATDVDGRGRVVFGKGYLDDVPISQAVAASSCVPVLFRPYRIGDRYYMDGELVRTLSIDLAVEAGADVVVISNVYRPHVTRPGETSLVHGGVGAMIRQTANVILSEKEKRGIDLIHRLYPHLTILNVSADLGRYSFLDRGNARHLLQRGYREALKVLAAAKQRGVFDVRSNVRTIGKA</sequence>
<keyword evidence="7" id="KW-1185">Reference proteome</keyword>
<organism evidence="6 7">
    <name type="scientific">Sandaracinus amylolyticus</name>
    <dbReference type="NCBI Taxonomy" id="927083"/>
    <lineage>
        <taxon>Bacteria</taxon>
        <taxon>Pseudomonadati</taxon>
        <taxon>Myxococcota</taxon>
        <taxon>Polyangia</taxon>
        <taxon>Polyangiales</taxon>
        <taxon>Sandaracinaceae</taxon>
        <taxon>Sandaracinus</taxon>
    </lineage>
</organism>
<dbReference type="SUPFAM" id="SSF52151">
    <property type="entry name" value="FabD/lysophospholipase-like"/>
    <property type="match status" value="1"/>
</dbReference>
<keyword evidence="3 4" id="KW-0443">Lipid metabolism</keyword>
<dbReference type="AlphaFoldDB" id="A0A0F6W3K6"/>
<name>A0A0F6W3K6_9BACT</name>
<dbReference type="PANTHER" id="PTHR14226:SF29">
    <property type="entry name" value="NEUROPATHY TARGET ESTERASE SWS"/>
    <property type="match status" value="1"/>
</dbReference>
<evidence type="ECO:0000313" key="7">
    <source>
        <dbReference type="Proteomes" id="UP000034883"/>
    </source>
</evidence>
<dbReference type="GO" id="GO:0008233">
    <property type="term" value="F:peptidase activity"/>
    <property type="evidence" value="ECO:0007669"/>
    <property type="project" value="UniProtKB-KW"/>
</dbReference>
<comment type="caution">
    <text evidence="4">Lacks conserved residue(s) required for the propagation of feature annotation.</text>
</comment>
<dbReference type="PANTHER" id="PTHR14226">
    <property type="entry name" value="NEUROPATHY TARGET ESTERASE/SWISS CHEESE D.MELANOGASTER"/>
    <property type="match status" value="1"/>
</dbReference>
<evidence type="ECO:0000256" key="4">
    <source>
        <dbReference type="PROSITE-ProRule" id="PRU01161"/>
    </source>
</evidence>
<reference evidence="6 7" key="1">
    <citation type="submission" date="2015-03" db="EMBL/GenBank/DDBJ databases">
        <title>Genome assembly of Sandaracinus amylolyticus DSM 53668.</title>
        <authorList>
            <person name="Sharma G."/>
            <person name="Subramanian S."/>
        </authorList>
    </citation>
    <scope>NUCLEOTIDE SEQUENCE [LARGE SCALE GENOMIC DNA]</scope>
    <source>
        <strain evidence="6 7">DSM 53668</strain>
    </source>
</reference>
<protein>
    <submittedName>
        <fullName evidence="6">Serine protease</fullName>
    </submittedName>
</protein>
<evidence type="ECO:0000259" key="5">
    <source>
        <dbReference type="PROSITE" id="PS51635"/>
    </source>
</evidence>
<keyword evidence="6" id="KW-0645">Protease</keyword>
<evidence type="ECO:0000256" key="1">
    <source>
        <dbReference type="ARBA" id="ARBA00022801"/>
    </source>
</evidence>
<dbReference type="EMBL" id="CP011125">
    <property type="protein sequence ID" value="AKF06523.1"/>
    <property type="molecule type" value="Genomic_DNA"/>
</dbReference>
<dbReference type="RefSeq" id="WP_053233688.1">
    <property type="nucleotide sequence ID" value="NZ_CP011125.1"/>
</dbReference>
<evidence type="ECO:0000256" key="3">
    <source>
        <dbReference type="ARBA" id="ARBA00023098"/>
    </source>
</evidence>
<dbReference type="GO" id="GO:0016042">
    <property type="term" value="P:lipid catabolic process"/>
    <property type="evidence" value="ECO:0007669"/>
    <property type="project" value="UniProtKB-UniRule"/>
</dbReference>